<dbReference type="EMBL" id="JAUIRO010000008">
    <property type="protein sequence ID" value="KAK0703369.1"/>
    <property type="molecule type" value="Genomic_DNA"/>
</dbReference>
<name>A0AA40DH66_9PEZI</name>
<reference evidence="3" key="1">
    <citation type="submission" date="2023-06" db="EMBL/GenBank/DDBJ databases">
        <title>Genome-scale phylogeny and comparative genomics of the fungal order Sordariales.</title>
        <authorList>
            <consortium name="Lawrence Berkeley National Laboratory"/>
            <person name="Hensen N."/>
            <person name="Bonometti L."/>
            <person name="Westerberg I."/>
            <person name="Brannstrom I.O."/>
            <person name="Guillou S."/>
            <person name="Cros-Aarteil S."/>
            <person name="Calhoun S."/>
            <person name="Haridas S."/>
            <person name="Kuo A."/>
            <person name="Mondo S."/>
            <person name="Pangilinan J."/>
            <person name="Riley R."/>
            <person name="LaButti K."/>
            <person name="Andreopoulos B."/>
            <person name="Lipzen A."/>
            <person name="Chen C."/>
            <person name="Yanf M."/>
            <person name="Daum C."/>
            <person name="Ng V."/>
            <person name="Clum A."/>
            <person name="Steindorff A."/>
            <person name="Ohm R."/>
            <person name="Martin F."/>
            <person name="Silar P."/>
            <person name="Natvig D."/>
            <person name="Lalanne C."/>
            <person name="Gautier V."/>
            <person name="Ament-velasquez S.L."/>
            <person name="Kruys A."/>
            <person name="Hutchinson M.I."/>
            <person name="Powell A.J."/>
            <person name="Barry K."/>
            <person name="Miller A.N."/>
            <person name="Grigoriev I.V."/>
            <person name="Debuchy R."/>
            <person name="Gladieux P."/>
            <person name="Thoren M.H."/>
            <person name="Johannesson H."/>
        </authorList>
    </citation>
    <scope>NUCLEOTIDE SEQUENCE</scope>
    <source>
        <strain evidence="3">SMH2392-1A</strain>
    </source>
</reference>
<feature type="compositionally biased region" description="Polar residues" evidence="1">
    <location>
        <begin position="13"/>
        <end position="29"/>
    </location>
</feature>
<feature type="transmembrane region" description="Helical" evidence="2">
    <location>
        <begin position="135"/>
        <end position="154"/>
    </location>
</feature>
<sequence>MDRVGERVRAASAQGNPSKGIDNPTSTTPAPWLATTLVHLVKNCKETPTKILMPVNPELTPEAVAAFMAAAKANAAGLFDAQSGARHKPLDICFCPVNEDRGGGGDGATRSKVIVMFLGSERSVDQKTANQERAFAAWILVSVLCLALGGYAAFDFGPQHHAVVVLALVMFVVAYRFAYTKWQLHR</sequence>
<dbReference type="Proteomes" id="UP001172101">
    <property type="component" value="Unassembled WGS sequence"/>
</dbReference>
<proteinExistence type="predicted"/>
<feature type="transmembrane region" description="Helical" evidence="2">
    <location>
        <begin position="160"/>
        <end position="179"/>
    </location>
</feature>
<dbReference type="RefSeq" id="XP_060290228.1">
    <property type="nucleotide sequence ID" value="XM_060446182.1"/>
</dbReference>
<accession>A0AA40DH66</accession>
<evidence type="ECO:0000313" key="3">
    <source>
        <dbReference type="EMBL" id="KAK0703369.1"/>
    </source>
</evidence>
<gene>
    <name evidence="3" type="ORF">B0T26DRAFT_756933</name>
</gene>
<feature type="region of interest" description="Disordered" evidence="1">
    <location>
        <begin position="1"/>
        <end position="29"/>
    </location>
</feature>
<keyword evidence="2" id="KW-0472">Membrane</keyword>
<keyword evidence="2" id="KW-1133">Transmembrane helix</keyword>
<organism evidence="3 4">
    <name type="scientific">Lasiosphaeria miniovina</name>
    <dbReference type="NCBI Taxonomy" id="1954250"/>
    <lineage>
        <taxon>Eukaryota</taxon>
        <taxon>Fungi</taxon>
        <taxon>Dikarya</taxon>
        <taxon>Ascomycota</taxon>
        <taxon>Pezizomycotina</taxon>
        <taxon>Sordariomycetes</taxon>
        <taxon>Sordariomycetidae</taxon>
        <taxon>Sordariales</taxon>
        <taxon>Lasiosphaeriaceae</taxon>
        <taxon>Lasiosphaeria</taxon>
    </lineage>
</organism>
<evidence type="ECO:0000313" key="4">
    <source>
        <dbReference type="Proteomes" id="UP001172101"/>
    </source>
</evidence>
<evidence type="ECO:0000256" key="2">
    <source>
        <dbReference type="SAM" id="Phobius"/>
    </source>
</evidence>
<dbReference type="GeneID" id="85329452"/>
<evidence type="ECO:0000256" key="1">
    <source>
        <dbReference type="SAM" id="MobiDB-lite"/>
    </source>
</evidence>
<dbReference type="AlphaFoldDB" id="A0AA40DH66"/>
<keyword evidence="2" id="KW-0812">Transmembrane</keyword>
<keyword evidence="4" id="KW-1185">Reference proteome</keyword>
<protein>
    <submittedName>
        <fullName evidence="3">Uncharacterized protein</fullName>
    </submittedName>
</protein>
<comment type="caution">
    <text evidence="3">The sequence shown here is derived from an EMBL/GenBank/DDBJ whole genome shotgun (WGS) entry which is preliminary data.</text>
</comment>